<evidence type="ECO:0000313" key="2">
    <source>
        <dbReference type="Proteomes" id="UP000229191"/>
    </source>
</evidence>
<dbReference type="EMBL" id="PEVB01000074">
    <property type="protein sequence ID" value="PIV07314.1"/>
    <property type="molecule type" value="Genomic_DNA"/>
</dbReference>
<sequence length="71" mass="8862">MFQIYSKHNIIYLISKKQIYNFQTNHNQQITNTKNIWKFWIWNLFGNCRFGNCFLSILFSPYRIFKSFYFC</sequence>
<reference evidence="2" key="1">
    <citation type="submission" date="2017-09" db="EMBL/GenBank/DDBJ databases">
        <title>Depth-based differentiation of microbial function through sediment-hosted aquifers and enrichment of novel symbionts in the deep terrestrial subsurface.</title>
        <authorList>
            <person name="Probst A.J."/>
            <person name="Ladd B."/>
            <person name="Jarett J.K."/>
            <person name="Geller-Mcgrath D.E."/>
            <person name="Sieber C.M.K."/>
            <person name="Emerson J.B."/>
            <person name="Anantharaman K."/>
            <person name="Thomas B.C."/>
            <person name="Malmstrom R."/>
            <person name="Stieglmeier M."/>
            <person name="Klingl A."/>
            <person name="Woyke T."/>
            <person name="Ryan C.M."/>
            <person name="Banfield J.F."/>
        </authorList>
    </citation>
    <scope>NUCLEOTIDE SEQUENCE [LARGE SCALE GENOMIC DNA]</scope>
</reference>
<proteinExistence type="predicted"/>
<protein>
    <submittedName>
        <fullName evidence="1">Uncharacterized protein</fullName>
    </submittedName>
</protein>
<comment type="caution">
    <text evidence="1">The sequence shown here is derived from an EMBL/GenBank/DDBJ whole genome shotgun (WGS) entry which is preliminary data.</text>
</comment>
<organism evidence="1 2">
    <name type="scientific">Candidatus Shapirobacteria bacterium CG03_land_8_20_14_0_80_35_14</name>
    <dbReference type="NCBI Taxonomy" id="1974878"/>
    <lineage>
        <taxon>Bacteria</taxon>
        <taxon>Candidatus Shapironibacteriota</taxon>
    </lineage>
</organism>
<evidence type="ECO:0000313" key="1">
    <source>
        <dbReference type="EMBL" id="PIV07314.1"/>
    </source>
</evidence>
<gene>
    <name evidence="1" type="ORF">COS53_02670</name>
</gene>
<name>A0A2M7BPD5_9BACT</name>
<dbReference type="AlphaFoldDB" id="A0A2M7BPD5"/>
<dbReference type="Proteomes" id="UP000229191">
    <property type="component" value="Unassembled WGS sequence"/>
</dbReference>
<accession>A0A2M7BPD5</accession>